<dbReference type="HOGENOM" id="CLU_014793_8_5_9"/>
<dbReference type="GO" id="GO:0006352">
    <property type="term" value="P:DNA-templated transcription initiation"/>
    <property type="evidence" value="ECO:0007669"/>
    <property type="project" value="InterPro"/>
</dbReference>
<gene>
    <name evidence="2" type="ordered locus">CD196_1447</name>
</gene>
<dbReference type="Proteomes" id="UP000002068">
    <property type="component" value="Chromosome"/>
</dbReference>
<dbReference type="InterPro" id="IPR013325">
    <property type="entry name" value="RNA_pol_sigma_r2"/>
</dbReference>
<proteinExistence type="predicted"/>
<dbReference type="AlphaFoldDB" id="A0A0H3N6U4"/>
<feature type="domain" description="RNA polymerase sigma-70 region 2" evidence="1">
    <location>
        <begin position="9"/>
        <end position="78"/>
    </location>
</feature>
<dbReference type="SUPFAM" id="SSF88946">
    <property type="entry name" value="Sigma2 domain of RNA polymerase sigma factors"/>
    <property type="match status" value="1"/>
</dbReference>
<dbReference type="GO" id="GO:0003700">
    <property type="term" value="F:DNA-binding transcription factor activity"/>
    <property type="evidence" value="ECO:0007669"/>
    <property type="project" value="InterPro"/>
</dbReference>
<reference evidence="2 3" key="1">
    <citation type="journal article" date="2009" name="Genome Biol.">
        <title>Comparative genome and phenotypic analysis of Clostridium difficile 027 strains provides insight into the evolution of a hypervirulent bacterium.</title>
        <authorList>
            <person name="Stabler R.A."/>
            <person name="He M."/>
            <person name="Dawson L."/>
            <person name="Martin M."/>
            <person name="Valiente E."/>
            <person name="Corton C."/>
            <person name="Lawley T.D."/>
            <person name="Sebaihia M."/>
            <person name="Quail M.A."/>
            <person name="Rose G."/>
            <person name="Gerding D.N."/>
            <person name="Gibert M."/>
            <person name="Popoff M.R."/>
            <person name="Parkhill J."/>
            <person name="Dougan G."/>
            <person name="Wren B.W."/>
        </authorList>
    </citation>
    <scope>NUCLEOTIDE SEQUENCE [LARGE SCALE GENOMIC DNA]</scope>
    <source>
        <strain evidence="2 3">CD196</strain>
    </source>
</reference>
<protein>
    <recommendedName>
        <fullName evidence="1">RNA polymerase sigma-70 region 2 domain-containing protein</fullName>
    </recommendedName>
</protein>
<dbReference type="Pfam" id="PF04542">
    <property type="entry name" value="Sigma70_r2"/>
    <property type="match status" value="1"/>
</dbReference>
<dbReference type="EMBL" id="FN538970">
    <property type="protein sequence ID" value="CBA62781.1"/>
    <property type="molecule type" value="Genomic_DNA"/>
</dbReference>
<name>A0A0H3N6U4_CLODC</name>
<evidence type="ECO:0000259" key="1">
    <source>
        <dbReference type="Pfam" id="PF04542"/>
    </source>
</evidence>
<dbReference type="KEGG" id="cdc:CD196_1447"/>
<dbReference type="Gene3D" id="1.10.1740.10">
    <property type="match status" value="1"/>
</dbReference>
<evidence type="ECO:0000313" key="2">
    <source>
        <dbReference type="EMBL" id="CBA62781.1"/>
    </source>
</evidence>
<organism evidence="2 3">
    <name type="scientific">Clostridioides difficile (strain CD196)</name>
    <name type="common">Peptoclostridium difficile</name>
    <dbReference type="NCBI Taxonomy" id="645462"/>
    <lineage>
        <taxon>Bacteria</taxon>
        <taxon>Bacillati</taxon>
        <taxon>Bacillota</taxon>
        <taxon>Clostridia</taxon>
        <taxon>Peptostreptococcales</taxon>
        <taxon>Peptostreptococcaceae</taxon>
        <taxon>Clostridioides</taxon>
    </lineage>
</organism>
<accession>A0A0H3N6U4</accession>
<dbReference type="InterPro" id="IPR007627">
    <property type="entry name" value="RNA_pol_sigma70_r2"/>
</dbReference>
<sequence>MSNQEITKLVENNLNLVHFSINRFFKSYVEQHPYLYEEFYQEGCIGLYKAALNYDSNRGKFSTVAVSYIRIEMFKALRYGEKHYRNSIEGLDVSVFEDSKRPLKDIHGFYEIQFNYDVDYIRKIARKSYLKDIDKIVDWILQDKKISDIGELLNVSSTVICGRIKLFSKQVRDLDKFGEITSNIKSIYQI</sequence>
<evidence type="ECO:0000313" key="3">
    <source>
        <dbReference type="Proteomes" id="UP000002068"/>
    </source>
</evidence>
<dbReference type="RefSeq" id="WP_003429822.1">
    <property type="nucleotide sequence ID" value="NC_013315.1"/>
</dbReference>